<evidence type="ECO:0008006" key="3">
    <source>
        <dbReference type="Google" id="ProtNLM"/>
    </source>
</evidence>
<name>A0A150SMU0_SORCE</name>
<evidence type="ECO:0000313" key="2">
    <source>
        <dbReference type="Proteomes" id="UP000075515"/>
    </source>
</evidence>
<dbReference type="AlphaFoldDB" id="A0A150SMU0"/>
<protein>
    <recommendedName>
        <fullName evidence="3">Tox-PAAR-like domain-containing protein</fullName>
    </recommendedName>
</protein>
<dbReference type="Pfam" id="PF13665">
    <property type="entry name" value="Tox-PAAR-like"/>
    <property type="match status" value="1"/>
</dbReference>
<dbReference type="Proteomes" id="UP000075515">
    <property type="component" value="Unassembled WGS sequence"/>
</dbReference>
<proteinExistence type="predicted"/>
<reference evidence="1 2" key="1">
    <citation type="submission" date="2014-02" db="EMBL/GenBank/DDBJ databases">
        <title>The small core and large imbalanced accessory genome model reveals a collaborative survival strategy of Sorangium cellulosum strains in nature.</title>
        <authorList>
            <person name="Han K."/>
            <person name="Peng R."/>
            <person name="Blom J."/>
            <person name="Li Y.-Z."/>
        </authorList>
    </citation>
    <scope>NUCLEOTIDE SEQUENCE [LARGE SCALE GENOMIC DNA]</scope>
    <source>
        <strain evidence="1 2">So0149</strain>
    </source>
</reference>
<sequence length="124" mass="12640">MPLANQHKLVACIASGHVAVSQGPNDVCKTPAPPAPSPVPLPYPNVAVSATMGPGYTTKTLVMGTPMWTKKGKTAISNGDQPGVALGIVSNKIMGMCEITMASNDVYAESGAVTRTLDSSLSNG</sequence>
<comment type="caution">
    <text evidence="1">The sequence shown here is derived from an EMBL/GenBank/DDBJ whole genome shotgun (WGS) entry which is preliminary data.</text>
</comment>
<organism evidence="1 2">
    <name type="scientific">Sorangium cellulosum</name>
    <name type="common">Polyangium cellulosum</name>
    <dbReference type="NCBI Taxonomy" id="56"/>
    <lineage>
        <taxon>Bacteria</taxon>
        <taxon>Pseudomonadati</taxon>
        <taxon>Myxococcota</taxon>
        <taxon>Polyangia</taxon>
        <taxon>Polyangiales</taxon>
        <taxon>Polyangiaceae</taxon>
        <taxon>Sorangium</taxon>
    </lineage>
</organism>
<accession>A0A150SMU0</accession>
<gene>
    <name evidence="1" type="ORF">BE18_17760</name>
</gene>
<evidence type="ECO:0000313" key="1">
    <source>
        <dbReference type="EMBL" id="KYF77668.1"/>
    </source>
</evidence>
<dbReference type="EMBL" id="JEMC01003887">
    <property type="protein sequence ID" value="KYF77668.1"/>
    <property type="molecule type" value="Genomic_DNA"/>
</dbReference>